<feature type="compositionally biased region" description="Basic residues" evidence="1">
    <location>
        <begin position="1"/>
        <end position="11"/>
    </location>
</feature>
<organism evidence="2 3">
    <name type="scientific">Prescottella agglutinans</name>
    <dbReference type="NCBI Taxonomy" id="1644129"/>
    <lineage>
        <taxon>Bacteria</taxon>
        <taxon>Bacillati</taxon>
        <taxon>Actinomycetota</taxon>
        <taxon>Actinomycetes</taxon>
        <taxon>Mycobacteriales</taxon>
        <taxon>Nocardiaceae</taxon>
        <taxon>Prescottella</taxon>
    </lineage>
</organism>
<dbReference type="Proteomes" id="UP001160334">
    <property type="component" value="Unassembled WGS sequence"/>
</dbReference>
<reference evidence="2 3" key="1">
    <citation type="submission" date="2023-04" db="EMBL/GenBank/DDBJ databases">
        <title>Forest soil microbial communities from Buena Vista Peninsula, Colon Province, Panama.</title>
        <authorList>
            <person name="Bouskill N."/>
        </authorList>
    </citation>
    <scope>NUCLEOTIDE SEQUENCE [LARGE SCALE GENOMIC DNA]</scope>
    <source>
        <strain evidence="2 3">CFH S0262</strain>
    </source>
</reference>
<dbReference type="EMBL" id="JARXVC010000017">
    <property type="protein sequence ID" value="MDH6283933.1"/>
    <property type="molecule type" value="Genomic_DNA"/>
</dbReference>
<sequence length="170" mass="18982">MLKFFRRRSKTAGKPATPQEPGIGVRVDSAPAAEVARLQRFAADFAVGGPFIEPDSDEHDLWKAGKLVPWYISYLLDCGQHFGPEVDIACHAEEPAVDLWETGSLYPSWEQTVALARLLDVRVRDLTHPDARPQHHTRRPRRRVRNMAILSFEPDAVHAAAATESPIAPQ</sequence>
<evidence type="ECO:0000313" key="3">
    <source>
        <dbReference type="Proteomes" id="UP001160334"/>
    </source>
</evidence>
<feature type="region of interest" description="Disordered" evidence="1">
    <location>
        <begin position="1"/>
        <end position="23"/>
    </location>
</feature>
<proteinExistence type="predicted"/>
<keyword evidence="3" id="KW-1185">Reference proteome</keyword>
<dbReference type="RefSeq" id="WP_280763186.1">
    <property type="nucleotide sequence ID" value="NZ_JARXVC010000017.1"/>
</dbReference>
<evidence type="ECO:0000256" key="1">
    <source>
        <dbReference type="SAM" id="MobiDB-lite"/>
    </source>
</evidence>
<comment type="caution">
    <text evidence="2">The sequence shown here is derived from an EMBL/GenBank/DDBJ whole genome shotgun (WGS) entry which is preliminary data.</text>
</comment>
<protein>
    <submittedName>
        <fullName evidence="2">Uncharacterized protein</fullName>
    </submittedName>
</protein>
<gene>
    <name evidence="2" type="ORF">M2280_005184</name>
</gene>
<evidence type="ECO:0000313" key="2">
    <source>
        <dbReference type="EMBL" id="MDH6283933.1"/>
    </source>
</evidence>
<name>A0ABT6MHX5_9NOCA</name>
<accession>A0ABT6MHX5</accession>